<accession>A0A5N6W4T8</accession>
<reference evidence="3" key="1">
    <citation type="submission" date="2019-04" db="EMBL/GenBank/DDBJ databases">
        <title>Friends and foes A comparative genomics studyof 23 Aspergillus species from section Flavi.</title>
        <authorList>
            <consortium name="DOE Joint Genome Institute"/>
            <person name="Kjaerbolling I."/>
            <person name="Vesth T."/>
            <person name="Frisvad J.C."/>
            <person name="Nybo J.L."/>
            <person name="Theobald S."/>
            <person name="Kildgaard S."/>
            <person name="Isbrandt T."/>
            <person name="Kuo A."/>
            <person name="Sato A."/>
            <person name="Lyhne E.K."/>
            <person name="Kogle M.E."/>
            <person name="Wiebenga A."/>
            <person name="Kun R.S."/>
            <person name="Lubbers R.J."/>
            <person name="Makela M.R."/>
            <person name="Barry K."/>
            <person name="Chovatia M."/>
            <person name="Clum A."/>
            <person name="Daum C."/>
            <person name="Haridas S."/>
            <person name="He G."/>
            <person name="LaButti K."/>
            <person name="Lipzen A."/>
            <person name="Mondo S."/>
            <person name="Riley R."/>
            <person name="Salamov A."/>
            <person name="Simmons B.A."/>
            <person name="Magnuson J.K."/>
            <person name="Henrissat B."/>
            <person name="Mortensen U.H."/>
            <person name="Larsen T.O."/>
            <person name="Devries R.P."/>
            <person name="Grigoriev I.V."/>
            <person name="Machida M."/>
            <person name="Baker S.E."/>
            <person name="Andersen M.R."/>
        </authorList>
    </citation>
    <scope>NUCLEOTIDE SEQUENCE [LARGE SCALE GENOMIC DNA]</scope>
    <source>
        <strain evidence="3">CBS 130015</strain>
    </source>
</reference>
<feature type="region of interest" description="Disordered" evidence="1">
    <location>
        <begin position="134"/>
        <end position="155"/>
    </location>
</feature>
<dbReference type="EMBL" id="ML738310">
    <property type="protein sequence ID" value="KAE8315841.1"/>
    <property type="molecule type" value="Genomic_DNA"/>
</dbReference>
<proteinExistence type="predicted"/>
<name>A0A5N6W4T8_9EURO</name>
<feature type="compositionally biased region" description="Low complexity" evidence="1">
    <location>
        <begin position="40"/>
        <end position="49"/>
    </location>
</feature>
<evidence type="ECO:0000313" key="3">
    <source>
        <dbReference type="Proteomes" id="UP000325433"/>
    </source>
</evidence>
<gene>
    <name evidence="2" type="ORF">BDV41DRAFT_574548</name>
</gene>
<feature type="compositionally biased region" description="Basic and acidic residues" evidence="1">
    <location>
        <begin position="7"/>
        <end position="35"/>
    </location>
</feature>
<evidence type="ECO:0000256" key="1">
    <source>
        <dbReference type="SAM" id="MobiDB-lite"/>
    </source>
</evidence>
<feature type="region of interest" description="Disordered" evidence="1">
    <location>
        <begin position="1"/>
        <end position="52"/>
    </location>
</feature>
<dbReference type="Proteomes" id="UP000325433">
    <property type="component" value="Unassembled WGS sequence"/>
</dbReference>
<protein>
    <submittedName>
        <fullName evidence="2">Uncharacterized protein</fullName>
    </submittedName>
</protein>
<dbReference type="AlphaFoldDB" id="A0A5N6W4T8"/>
<organism evidence="2 3">
    <name type="scientific">Aspergillus transmontanensis</name>
    <dbReference type="NCBI Taxonomy" id="1034304"/>
    <lineage>
        <taxon>Eukaryota</taxon>
        <taxon>Fungi</taxon>
        <taxon>Dikarya</taxon>
        <taxon>Ascomycota</taxon>
        <taxon>Pezizomycotina</taxon>
        <taxon>Eurotiomycetes</taxon>
        <taxon>Eurotiomycetidae</taxon>
        <taxon>Eurotiales</taxon>
        <taxon>Aspergillaceae</taxon>
        <taxon>Aspergillus</taxon>
        <taxon>Aspergillus subgen. Circumdati</taxon>
    </lineage>
</organism>
<keyword evidence="3" id="KW-1185">Reference proteome</keyword>
<evidence type="ECO:0000313" key="2">
    <source>
        <dbReference type="EMBL" id="KAE8315841.1"/>
    </source>
</evidence>
<sequence>MQQIRPSPHDCAKRTLEPSREENSKSARTSLENHHAVPHSSIDSSSSSSAKDEDLEIFTVPAHAEMTDMVARHVAAHLQAVMLLTIRPASIQVEGEDTLEEVRSDLCDTEGSERSPIDRLTVEMSDVSILHSVDGGVFTDSEPPTEGATTPRHYL</sequence>